<accession>A0A854NJM9</accession>
<protein>
    <submittedName>
        <fullName evidence="2">Uncharacterized protein</fullName>
    </submittedName>
</protein>
<reference evidence="3" key="1">
    <citation type="submission" date="2016-02" db="EMBL/GenBank/DDBJ databases">
        <title>Genomic analyses of a collection of pathogenic Corynebacterium diphtheriae.</title>
        <authorList>
            <person name="Sangal V."/>
            <person name="Titov L."/>
        </authorList>
    </citation>
    <scope>NUCLEOTIDE SEQUENCE [LARGE SCALE GENOMIC DNA]</scope>
    <source>
        <strain evidence="3">1438</strain>
    </source>
</reference>
<evidence type="ECO:0000313" key="3">
    <source>
        <dbReference type="Proteomes" id="UP000197692"/>
    </source>
</evidence>
<evidence type="ECO:0000256" key="1">
    <source>
        <dbReference type="SAM" id="Phobius"/>
    </source>
</evidence>
<gene>
    <name evidence="2" type="ORF">AY602_09655</name>
</gene>
<dbReference type="EMBL" id="LSZF01000003">
    <property type="protein sequence ID" value="OWM35904.1"/>
    <property type="molecule type" value="Genomic_DNA"/>
</dbReference>
<dbReference type="AlphaFoldDB" id="A0A854NJM9"/>
<comment type="caution">
    <text evidence="2">The sequence shown here is derived from an EMBL/GenBank/DDBJ whole genome shotgun (WGS) entry which is preliminary data.</text>
</comment>
<organism evidence="2 3">
    <name type="scientific">Corynebacterium diphtheriae bv. mitis</name>
    <dbReference type="NCBI Taxonomy" id="1806053"/>
    <lineage>
        <taxon>Bacteria</taxon>
        <taxon>Bacillati</taxon>
        <taxon>Actinomycetota</taxon>
        <taxon>Actinomycetes</taxon>
        <taxon>Mycobacteriales</taxon>
        <taxon>Corynebacteriaceae</taxon>
        <taxon>Corynebacterium</taxon>
    </lineage>
</organism>
<feature type="transmembrane region" description="Helical" evidence="1">
    <location>
        <begin position="37"/>
        <end position="53"/>
    </location>
</feature>
<keyword evidence="1" id="KW-0472">Membrane</keyword>
<keyword evidence="1" id="KW-0812">Transmembrane</keyword>
<dbReference type="Proteomes" id="UP000197692">
    <property type="component" value="Unassembled WGS sequence"/>
</dbReference>
<proteinExistence type="predicted"/>
<dbReference type="RefSeq" id="WP_003852548.1">
    <property type="nucleotide sequence ID" value="NZ_LSZF01000003.1"/>
</dbReference>
<evidence type="ECO:0000313" key="2">
    <source>
        <dbReference type="EMBL" id="OWM35904.1"/>
    </source>
</evidence>
<name>A0A854NJM9_CORDP</name>
<keyword evidence="1" id="KW-1133">Transmembrane helix</keyword>
<sequence length="78" mass="8256">MSNRFAAWLRATAAATIGLLPVLPVVAEQLGLMGIPWVAATVATAAAITRILSSAPAQAWIARFAPWLSPDNKEKNND</sequence>